<dbReference type="Proteomes" id="UP000712600">
    <property type="component" value="Unassembled WGS sequence"/>
</dbReference>
<proteinExistence type="predicted"/>
<feature type="compositionally biased region" description="Basic and acidic residues" evidence="1">
    <location>
        <begin position="67"/>
        <end position="93"/>
    </location>
</feature>
<evidence type="ECO:0000256" key="1">
    <source>
        <dbReference type="SAM" id="MobiDB-lite"/>
    </source>
</evidence>
<feature type="region of interest" description="Disordered" evidence="1">
    <location>
        <begin position="1"/>
        <end position="93"/>
    </location>
</feature>
<comment type="caution">
    <text evidence="2">The sequence shown here is derived from an EMBL/GenBank/DDBJ whole genome shotgun (WGS) entry which is preliminary data.</text>
</comment>
<accession>A0A8S9PC03</accession>
<name>A0A8S9PC03_BRACR</name>
<dbReference type="EMBL" id="QGKX02001521">
    <property type="protein sequence ID" value="KAF3510393.1"/>
    <property type="molecule type" value="Genomic_DNA"/>
</dbReference>
<feature type="compositionally biased region" description="Basic and acidic residues" evidence="1">
    <location>
        <begin position="25"/>
        <end position="49"/>
    </location>
</feature>
<sequence length="93" mass="10635">MVQESTRPTALRNPEKKCGPLQTRSRHDSRPTKPSRQSDTRNRVSERRRATFPTMAPNVGINCSADHCSKSDSNEEVEQFPRKEAPIKEEEAR</sequence>
<protein>
    <submittedName>
        <fullName evidence="2">Uncharacterized protein</fullName>
    </submittedName>
</protein>
<reference evidence="2" key="1">
    <citation type="submission" date="2019-12" db="EMBL/GenBank/DDBJ databases">
        <title>Genome sequencing and annotation of Brassica cretica.</title>
        <authorList>
            <person name="Studholme D.J."/>
            <person name="Sarris P."/>
        </authorList>
    </citation>
    <scope>NUCLEOTIDE SEQUENCE</scope>
    <source>
        <strain evidence="2">PFS-109/04</strain>
        <tissue evidence="2">Leaf</tissue>
    </source>
</reference>
<organism evidence="2 3">
    <name type="scientific">Brassica cretica</name>
    <name type="common">Mustard</name>
    <dbReference type="NCBI Taxonomy" id="69181"/>
    <lineage>
        <taxon>Eukaryota</taxon>
        <taxon>Viridiplantae</taxon>
        <taxon>Streptophyta</taxon>
        <taxon>Embryophyta</taxon>
        <taxon>Tracheophyta</taxon>
        <taxon>Spermatophyta</taxon>
        <taxon>Magnoliopsida</taxon>
        <taxon>eudicotyledons</taxon>
        <taxon>Gunneridae</taxon>
        <taxon>Pentapetalae</taxon>
        <taxon>rosids</taxon>
        <taxon>malvids</taxon>
        <taxon>Brassicales</taxon>
        <taxon>Brassicaceae</taxon>
        <taxon>Brassiceae</taxon>
        <taxon>Brassica</taxon>
    </lineage>
</organism>
<evidence type="ECO:0000313" key="2">
    <source>
        <dbReference type="EMBL" id="KAF3510393.1"/>
    </source>
</evidence>
<dbReference type="AlphaFoldDB" id="A0A8S9PC03"/>
<evidence type="ECO:0000313" key="3">
    <source>
        <dbReference type="Proteomes" id="UP000712600"/>
    </source>
</evidence>
<gene>
    <name evidence="2" type="ORF">F2Q69_00009034</name>
</gene>